<dbReference type="EMBL" id="JSAB01000283">
    <property type="protein sequence ID" value="RNF28858.1"/>
    <property type="molecule type" value="Genomic_DNA"/>
</dbReference>
<protein>
    <submittedName>
        <fullName evidence="2">Uncharacterized protein</fullName>
    </submittedName>
</protein>
<reference evidence="2" key="1">
    <citation type="submission" date="2014-10" db="EMBL/GenBank/DDBJ databases">
        <title>Massilia sp. genome.</title>
        <authorList>
            <person name="Xu B."/>
            <person name="Dai L."/>
            <person name="Huang Z."/>
        </authorList>
    </citation>
    <scope>NUCLEOTIDE SEQUENCE [LARGE SCALE GENOMIC DNA]</scope>
    <source>
        <strain evidence="2">CFS-1</strain>
    </source>
</reference>
<organism evidence="2 3">
    <name type="scientific">Massilia aurea</name>
    <dbReference type="NCBI Taxonomy" id="373040"/>
    <lineage>
        <taxon>Bacteria</taxon>
        <taxon>Pseudomonadati</taxon>
        <taxon>Pseudomonadota</taxon>
        <taxon>Betaproteobacteria</taxon>
        <taxon>Burkholderiales</taxon>
        <taxon>Oxalobacteraceae</taxon>
        <taxon>Telluria group</taxon>
        <taxon>Massilia</taxon>
    </lineage>
</organism>
<feature type="region of interest" description="Disordered" evidence="1">
    <location>
        <begin position="132"/>
        <end position="154"/>
    </location>
</feature>
<sequence length="154" mass="17058">MDSITQEKLLILMREGRSRAESTDWFRVALGLVYLAGLMTKEAIDFKTVDREFNRFIYHTLGKGHTITSVLQFMSGAKVMPTVESARFLDAFQRHCPGVPLVSVPFLMELNLGVAKNISGLEPEGPLAGWIARKKKEQEAPKAEAGSGPHAEDL</sequence>
<name>A0A422QFX1_9BURK</name>
<dbReference type="Proteomes" id="UP000283254">
    <property type="component" value="Unassembled WGS sequence"/>
</dbReference>
<gene>
    <name evidence="2" type="ORF">NM04_20955</name>
</gene>
<proteinExistence type="predicted"/>
<dbReference type="AlphaFoldDB" id="A0A422QFX1"/>
<evidence type="ECO:0000313" key="3">
    <source>
        <dbReference type="Proteomes" id="UP000283254"/>
    </source>
</evidence>
<keyword evidence="3" id="KW-1185">Reference proteome</keyword>
<comment type="caution">
    <text evidence="2">The sequence shown here is derived from an EMBL/GenBank/DDBJ whole genome shotgun (WGS) entry which is preliminary data.</text>
</comment>
<dbReference type="OrthoDB" id="8702451at2"/>
<accession>A0A422QFX1</accession>
<evidence type="ECO:0000256" key="1">
    <source>
        <dbReference type="SAM" id="MobiDB-lite"/>
    </source>
</evidence>
<evidence type="ECO:0000313" key="2">
    <source>
        <dbReference type="EMBL" id="RNF28858.1"/>
    </source>
</evidence>
<dbReference type="RefSeq" id="WP_123071356.1">
    <property type="nucleotide sequence ID" value="NZ_JSAB01000283.1"/>
</dbReference>